<protein>
    <submittedName>
        <fullName evidence="2">Uncharacterized protein</fullName>
    </submittedName>
</protein>
<comment type="caution">
    <text evidence="2">The sequence shown here is derived from an EMBL/GenBank/DDBJ whole genome shotgun (WGS) entry which is preliminary data.</text>
</comment>
<evidence type="ECO:0000256" key="1">
    <source>
        <dbReference type="SAM" id="MobiDB-lite"/>
    </source>
</evidence>
<feature type="region of interest" description="Disordered" evidence="1">
    <location>
        <begin position="51"/>
        <end position="76"/>
    </location>
</feature>
<dbReference type="RefSeq" id="WP_041238779.1">
    <property type="nucleotide sequence ID" value="NZ_CABMMS010000003.1"/>
</dbReference>
<evidence type="ECO:0000313" key="3">
    <source>
        <dbReference type="Proteomes" id="UP000254000"/>
    </source>
</evidence>
<reference evidence="2 3" key="1">
    <citation type="journal article" date="2018" name="Elife">
        <title>Discovery and characterization of a prevalent human gut bacterial enzyme sufficient for the inactivation of a family of plant toxins.</title>
        <authorList>
            <person name="Koppel N."/>
            <person name="Bisanz J.E."/>
            <person name="Pandelia M.E."/>
            <person name="Turnbaugh P.J."/>
            <person name="Balskus E.P."/>
        </authorList>
    </citation>
    <scope>NUCLEOTIDE SEQUENCE [LARGE SCALE GENOMIC DNA]</scope>
    <source>
        <strain evidence="2 3">3C</strain>
    </source>
</reference>
<organism evidence="2 3">
    <name type="scientific">Gordonibacter pamelaeae</name>
    <dbReference type="NCBI Taxonomy" id="471189"/>
    <lineage>
        <taxon>Bacteria</taxon>
        <taxon>Bacillati</taxon>
        <taxon>Actinomycetota</taxon>
        <taxon>Coriobacteriia</taxon>
        <taxon>Eggerthellales</taxon>
        <taxon>Eggerthellaceae</taxon>
        <taxon>Gordonibacter</taxon>
    </lineage>
</organism>
<keyword evidence="3" id="KW-1185">Reference proteome</keyword>
<dbReference type="EMBL" id="PPTS01000003">
    <property type="protein sequence ID" value="RDB65871.1"/>
    <property type="molecule type" value="Genomic_DNA"/>
</dbReference>
<dbReference type="Proteomes" id="UP000254000">
    <property type="component" value="Unassembled WGS sequence"/>
</dbReference>
<proteinExistence type="predicted"/>
<name>A0A369M294_9ACTN</name>
<feature type="compositionally biased region" description="Pro residues" evidence="1">
    <location>
        <begin position="53"/>
        <end position="65"/>
    </location>
</feature>
<sequence length="76" mass="7753">MCFRPADASADASSSKCPECGQDIQVLSGIALKRCPHCRCDLVPYLKGEKPIPAAPAAPKPPASPTAPKAPGAPKA</sequence>
<feature type="compositionally biased region" description="Low complexity" evidence="1">
    <location>
        <begin position="66"/>
        <end position="76"/>
    </location>
</feature>
<evidence type="ECO:0000313" key="2">
    <source>
        <dbReference type="EMBL" id="RDB65871.1"/>
    </source>
</evidence>
<gene>
    <name evidence="2" type="ORF">C1877_07155</name>
</gene>
<dbReference type="OrthoDB" id="1684140at2"/>
<dbReference type="GeneID" id="78359473"/>
<accession>A0A369M294</accession>
<dbReference type="AlphaFoldDB" id="A0A369M294"/>